<feature type="region of interest" description="Disordered" evidence="1">
    <location>
        <begin position="356"/>
        <end position="378"/>
    </location>
</feature>
<gene>
    <name evidence="2" type="ORF">CU103_12415</name>
</gene>
<organism evidence="2 3">
    <name type="scientific">Phyllobacterium sophorae</name>
    <dbReference type="NCBI Taxonomy" id="1520277"/>
    <lineage>
        <taxon>Bacteria</taxon>
        <taxon>Pseudomonadati</taxon>
        <taxon>Pseudomonadota</taxon>
        <taxon>Alphaproteobacteria</taxon>
        <taxon>Hyphomicrobiales</taxon>
        <taxon>Phyllobacteriaceae</taxon>
        <taxon>Phyllobacterium</taxon>
    </lineage>
</organism>
<accession>A0A2P7BDY0</accession>
<protein>
    <submittedName>
        <fullName evidence="2">Uncharacterized protein</fullName>
    </submittedName>
</protein>
<dbReference type="EMBL" id="PGGM01000004">
    <property type="protein sequence ID" value="PSH64680.1"/>
    <property type="molecule type" value="Genomic_DNA"/>
</dbReference>
<dbReference type="RefSeq" id="WP_106664225.1">
    <property type="nucleotide sequence ID" value="NZ_PGGM01000004.1"/>
</dbReference>
<sequence>MDKFKPTGELKPYNPPLRNKLGWTIAGLLEKLGLDKYGQQDVAEAVGTVADFIPGVGEAVGIDDTKRAYDEGDYLGAGISAAGTLAGVIPGVGDLAGKAIKEGGNVVETVVKKKIKDMAPDELRAYKAAKQAEARAKKREAEIAAGVEVKGRGRPVGSGKVNDPKLGSSAGEYVDEIDPNAEVQHDLVDELSYGATDYTPEPDRILNEELYLRGQVEKPLTEKDRRKAAADLFTERQKTQSLDKSVTYHAKRRVGENPGAGKPPLYRDRFNTQIIENPDGTRKLYDQDYVDPSPDPHKRYDLQGDNIHTNARLKRGPQIDGDWIDRVLEDIKRNGFEDLDDMPTGLDEVYEEAIRSRTPEGTSFTQGEGRVKGFQGPGKVEGDVVTSRYLKQPDYLPDETVIGGFGRRLTTARDEAEVKRLRDQAAKMFGKKVVDTGEAKLDPSVRDLVKQLSPQDIEYMLKNVPFAERKEWVKARLTNK</sequence>
<keyword evidence="3" id="KW-1185">Reference proteome</keyword>
<name>A0A2P7BDY0_9HYPH</name>
<reference evidence="3" key="1">
    <citation type="submission" date="2017-11" db="EMBL/GenBank/DDBJ databases">
        <authorList>
            <person name="Kuznetsova I."/>
            <person name="Sazanova A."/>
            <person name="Chirak E."/>
            <person name="Safronova V."/>
            <person name="Willems A."/>
        </authorList>
    </citation>
    <scope>NUCLEOTIDE SEQUENCE [LARGE SCALE GENOMIC DNA]</scope>
    <source>
        <strain evidence="3">CCBAU 03422</strain>
    </source>
</reference>
<evidence type="ECO:0000313" key="2">
    <source>
        <dbReference type="EMBL" id="PSH64680.1"/>
    </source>
</evidence>
<proteinExistence type="predicted"/>
<dbReference type="AlphaFoldDB" id="A0A2P7BDY0"/>
<comment type="caution">
    <text evidence="2">The sequence shown here is derived from an EMBL/GenBank/DDBJ whole genome shotgun (WGS) entry which is preliminary data.</text>
</comment>
<evidence type="ECO:0000256" key="1">
    <source>
        <dbReference type="SAM" id="MobiDB-lite"/>
    </source>
</evidence>
<dbReference type="Proteomes" id="UP000241764">
    <property type="component" value="Unassembled WGS sequence"/>
</dbReference>
<evidence type="ECO:0000313" key="3">
    <source>
        <dbReference type="Proteomes" id="UP000241764"/>
    </source>
</evidence>